<dbReference type="GO" id="GO:0070402">
    <property type="term" value="F:NADPH binding"/>
    <property type="evidence" value="ECO:0007669"/>
    <property type="project" value="TreeGrafter"/>
</dbReference>
<dbReference type="InterPro" id="IPR011032">
    <property type="entry name" value="GroES-like_sf"/>
</dbReference>
<evidence type="ECO:0000256" key="1">
    <source>
        <dbReference type="ARBA" id="ARBA00022857"/>
    </source>
</evidence>
<dbReference type="InterPro" id="IPR013149">
    <property type="entry name" value="ADH-like_C"/>
</dbReference>
<keyword evidence="2" id="KW-0560">Oxidoreductase</keyword>
<evidence type="ECO:0000313" key="5">
    <source>
        <dbReference type="Proteomes" id="UP000549394"/>
    </source>
</evidence>
<reference evidence="4 5" key="1">
    <citation type="submission" date="2020-08" db="EMBL/GenBank/DDBJ databases">
        <authorList>
            <person name="Hejnol A."/>
        </authorList>
    </citation>
    <scope>NUCLEOTIDE SEQUENCE [LARGE SCALE GENOMIC DNA]</scope>
</reference>
<dbReference type="GO" id="GO:0003960">
    <property type="term" value="F:quinone reductase (NADPH) activity"/>
    <property type="evidence" value="ECO:0007669"/>
    <property type="project" value="TreeGrafter"/>
</dbReference>
<feature type="domain" description="Enoyl reductase (ER)" evidence="3">
    <location>
        <begin position="10"/>
        <end position="325"/>
    </location>
</feature>
<dbReference type="Gene3D" id="3.90.180.10">
    <property type="entry name" value="Medium-chain alcohol dehydrogenases, catalytic domain"/>
    <property type="match status" value="1"/>
</dbReference>
<dbReference type="GO" id="GO:0048038">
    <property type="term" value="F:quinone binding"/>
    <property type="evidence" value="ECO:0007669"/>
    <property type="project" value="TreeGrafter"/>
</dbReference>
<dbReference type="Pfam" id="PF08240">
    <property type="entry name" value="ADH_N"/>
    <property type="match status" value="1"/>
</dbReference>
<evidence type="ECO:0000313" key="4">
    <source>
        <dbReference type="EMBL" id="CAD5117408.1"/>
    </source>
</evidence>
<gene>
    <name evidence="4" type="ORF">DGYR_LOCUS5938</name>
</gene>
<dbReference type="Proteomes" id="UP000549394">
    <property type="component" value="Unassembled WGS sequence"/>
</dbReference>
<comment type="caution">
    <text evidence="4">The sequence shown here is derived from an EMBL/GenBank/DDBJ whole genome shotgun (WGS) entry which is preliminary data.</text>
</comment>
<dbReference type="Gene3D" id="3.40.50.720">
    <property type="entry name" value="NAD(P)-binding Rossmann-like Domain"/>
    <property type="match status" value="1"/>
</dbReference>
<dbReference type="InterPro" id="IPR020843">
    <property type="entry name" value="ER"/>
</dbReference>
<dbReference type="CDD" id="cd05276">
    <property type="entry name" value="p53_inducible_oxidoreductase"/>
    <property type="match status" value="1"/>
</dbReference>
<evidence type="ECO:0000259" key="3">
    <source>
        <dbReference type="SMART" id="SM00829"/>
    </source>
</evidence>
<keyword evidence="5" id="KW-1185">Reference proteome</keyword>
<dbReference type="InterPro" id="IPR014189">
    <property type="entry name" value="Quinone_OxRdtase_PIG3"/>
</dbReference>
<dbReference type="AlphaFoldDB" id="A0A7I8VS36"/>
<dbReference type="PANTHER" id="PTHR48106:SF18">
    <property type="entry name" value="QUINONE OXIDOREDUCTASE PIG3"/>
    <property type="match status" value="1"/>
</dbReference>
<accession>A0A7I8VS36</accession>
<organism evidence="4 5">
    <name type="scientific">Dimorphilus gyrociliatus</name>
    <dbReference type="NCBI Taxonomy" id="2664684"/>
    <lineage>
        <taxon>Eukaryota</taxon>
        <taxon>Metazoa</taxon>
        <taxon>Spiralia</taxon>
        <taxon>Lophotrochozoa</taxon>
        <taxon>Annelida</taxon>
        <taxon>Polychaeta</taxon>
        <taxon>Polychaeta incertae sedis</taxon>
        <taxon>Dinophilidae</taxon>
        <taxon>Dimorphilus</taxon>
    </lineage>
</organism>
<dbReference type="InterPro" id="IPR013154">
    <property type="entry name" value="ADH-like_N"/>
</dbReference>
<evidence type="ECO:0000256" key="2">
    <source>
        <dbReference type="ARBA" id="ARBA00023002"/>
    </source>
</evidence>
<dbReference type="PANTHER" id="PTHR48106">
    <property type="entry name" value="QUINONE OXIDOREDUCTASE PIG3-RELATED"/>
    <property type="match status" value="1"/>
</dbReference>
<dbReference type="InterPro" id="IPR036291">
    <property type="entry name" value="NAD(P)-bd_dom_sf"/>
</dbReference>
<protein>
    <submittedName>
        <fullName evidence="4">DgyrCDS6181</fullName>
    </submittedName>
</protein>
<proteinExistence type="predicted"/>
<dbReference type="EMBL" id="CAJFCJ010000007">
    <property type="protein sequence ID" value="CAD5117408.1"/>
    <property type="molecule type" value="Genomic_DNA"/>
</dbReference>
<dbReference type="NCBIfam" id="TIGR02824">
    <property type="entry name" value="quinone_pig3"/>
    <property type="match status" value="1"/>
</dbReference>
<dbReference type="SUPFAM" id="SSF51735">
    <property type="entry name" value="NAD(P)-binding Rossmann-fold domains"/>
    <property type="match status" value="1"/>
</dbReference>
<dbReference type="SMART" id="SM00829">
    <property type="entry name" value="PKS_ER"/>
    <property type="match status" value="1"/>
</dbReference>
<dbReference type="Pfam" id="PF00107">
    <property type="entry name" value="ADH_zinc_N"/>
    <property type="match status" value="1"/>
</dbReference>
<dbReference type="SUPFAM" id="SSF50129">
    <property type="entry name" value="GroES-like"/>
    <property type="match status" value="1"/>
</dbReference>
<keyword evidence="1" id="KW-0521">NADP</keyword>
<name>A0A7I8VS36_9ANNE</name>
<sequence length="330" mass="35216">MMKAIQFTKGDAGNMSLGETNKPVAKLGEVLIKVVASAVNRADTLQRKGSYNPGPGISPILGLEVAGTIEEVADDNQSWKKGDRVMALVSGGGYAEYIAVKSSHVLSVPPNLGLVEAGGVPEVWCTAYQILLTIGKLCEGESVLIHAGTSGVGLAAIQLAKMTKAKNIIITCGSNEKCQMGLKMGATVAINYKEADFKEKTLEITNGKGVDVILDCIGASYCEKNAECLALDARWVLYGLMGGANIQGDLLAKLMRKRASLIGTLLRSRSDDYKDDLIDSVRKHVLPGIESGKLKPIIDSIFDLKDVSDAHRRMEANSNIGKIVLKVINE</sequence>
<dbReference type="OrthoDB" id="3509362at2759"/>